<dbReference type="FunCoup" id="D3BA93">
    <property type="interactions" value="91"/>
</dbReference>
<protein>
    <recommendedName>
        <fullName evidence="3 5">glucose-6-phosphate 1-epimerase</fullName>
        <ecNumber evidence="3 5">5.1.3.15</ecNumber>
    </recommendedName>
</protein>
<dbReference type="PIRSF" id="PIRSF016020">
    <property type="entry name" value="PHexose_mutarotase"/>
    <property type="match status" value="1"/>
</dbReference>
<dbReference type="EMBL" id="ADBJ01000025">
    <property type="protein sequence ID" value="EFA81480.1"/>
    <property type="molecule type" value="Genomic_DNA"/>
</dbReference>
<dbReference type="EC" id="5.1.3.15" evidence="3 5"/>
<evidence type="ECO:0000256" key="5">
    <source>
        <dbReference type="PIRNR" id="PIRNR016020"/>
    </source>
</evidence>
<dbReference type="Gene3D" id="2.70.98.10">
    <property type="match status" value="1"/>
</dbReference>
<evidence type="ECO:0000256" key="1">
    <source>
        <dbReference type="ARBA" id="ARBA00001096"/>
    </source>
</evidence>
<evidence type="ECO:0000313" key="7">
    <source>
        <dbReference type="EMBL" id="EFA81480.1"/>
    </source>
</evidence>
<comment type="catalytic activity">
    <reaction evidence="1">
        <text>alpha-D-glucose 6-phosphate = beta-D-glucose 6-phosphate</text>
        <dbReference type="Rhea" id="RHEA:16249"/>
        <dbReference type="ChEBI" id="CHEBI:58225"/>
        <dbReference type="ChEBI" id="CHEBI:58247"/>
        <dbReference type="EC" id="5.1.3.15"/>
    </reaction>
</comment>
<dbReference type="InterPro" id="IPR014718">
    <property type="entry name" value="GH-type_carb-bd"/>
</dbReference>
<dbReference type="SUPFAM" id="SSF74650">
    <property type="entry name" value="Galactose mutarotase-like"/>
    <property type="match status" value="1"/>
</dbReference>
<reference evidence="7 8" key="1">
    <citation type="journal article" date="2011" name="Genome Res.">
        <title>Phylogeny-wide analysis of social amoeba genomes highlights ancient origins for complex intercellular communication.</title>
        <authorList>
            <person name="Heidel A.J."/>
            <person name="Lawal H.M."/>
            <person name="Felder M."/>
            <person name="Schilde C."/>
            <person name="Helps N.R."/>
            <person name="Tunggal B."/>
            <person name="Rivero F."/>
            <person name="John U."/>
            <person name="Schleicher M."/>
            <person name="Eichinger L."/>
            <person name="Platzer M."/>
            <person name="Noegel A.A."/>
            <person name="Schaap P."/>
            <person name="Gloeckner G."/>
        </authorList>
    </citation>
    <scope>NUCLEOTIDE SEQUENCE [LARGE SCALE GENOMIC DNA]</scope>
    <source>
        <strain evidence="8">ATCC 26659 / Pp 5 / PN500</strain>
    </source>
</reference>
<dbReference type="GO" id="GO:0005975">
    <property type="term" value="P:carbohydrate metabolic process"/>
    <property type="evidence" value="ECO:0007669"/>
    <property type="project" value="InterPro"/>
</dbReference>
<feature type="active site" evidence="6">
    <location>
        <position position="163"/>
    </location>
</feature>
<dbReference type="PANTHER" id="PTHR11122:SF58">
    <property type="entry name" value="GLUCOSE-6-PHOSPHATE 1-EPIMERASE"/>
    <property type="match status" value="1"/>
</dbReference>
<gene>
    <name evidence="7" type="ORF">PPL_05468</name>
</gene>
<dbReference type="InterPro" id="IPR008183">
    <property type="entry name" value="Aldose_1/G6P_1-epimerase"/>
</dbReference>
<evidence type="ECO:0000256" key="4">
    <source>
        <dbReference type="ARBA" id="ARBA00023235"/>
    </source>
</evidence>
<dbReference type="InterPro" id="IPR025532">
    <property type="entry name" value="G6P_1-epimerase"/>
</dbReference>
<comment type="caution">
    <text evidence="7">The sequence shown here is derived from an EMBL/GenBank/DDBJ whole genome shotgun (WGS) entry which is preliminary data.</text>
</comment>
<dbReference type="InParanoid" id="D3BA93"/>
<proteinExistence type="inferred from homology"/>
<dbReference type="OMA" id="HPNDSHG"/>
<dbReference type="Pfam" id="PF01263">
    <property type="entry name" value="Aldose_epim"/>
    <property type="match status" value="1"/>
</dbReference>
<dbReference type="CDD" id="cd09020">
    <property type="entry name" value="D-hex-6-P-epi_like"/>
    <property type="match status" value="1"/>
</dbReference>
<dbReference type="GO" id="GO:0047938">
    <property type="term" value="F:glucose-6-phosphate 1-epimerase activity"/>
    <property type="evidence" value="ECO:0007669"/>
    <property type="project" value="UniProtKB-UniRule"/>
</dbReference>
<dbReference type="InterPro" id="IPR011013">
    <property type="entry name" value="Gal_mutarotase_sf_dom"/>
</dbReference>
<keyword evidence="8" id="KW-1185">Reference proteome</keyword>
<comment type="similarity">
    <text evidence="2 5">Belongs to the glucose-6-phosphate 1-epimerase family.</text>
</comment>
<organism evidence="7 8">
    <name type="scientific">Heterostelium pallidum (strain ATCC 26659 / Pp 5 / PN500)</name>
    <name type="common">Cellular slime mold</name>
    <name type="synonym">Polysphondylium pallidum</name>
    <dbReference type="NCBI Taxonomy" id="670386"/>
    <lineage>
        <taxon>Eukaryota</taxon>
        <taxon>Amoebozoa</taxon>
        <taxon>Evosea</taxon>
        <taxon>Eumycetozoa</taxon>
        <taxon>Dictyostelia</taxon>
        <taxon>Acytosteliales</taxon>
        <taxon>Acytosteliaceae</taxon>
        <taxon>Heterostelium</taxon>
    </lineage>
</organism>
<evidence type="ECO:0000313" key="8">
    <source>
        <dbReference type="Proteomes" id="UP000001396"/>
    </source>
</evidence>
<keyword evidence="4 5" id="KW-0413">Isomerase</keyword>
<evidence type="ECO:0000256" key="3">
    <source>
        <dbReference type="ARBA" id="ARBA00012083"/>
    </source>
</evidence>
<evidence type="ECO:0000256" key="2">
    <source>
        <dbReference type="ARBA" id="ARBA00005866"/>
    </source>
</evidence>
<dbReference type="Proteomes" id="UP000001396">
    <property type="component" value="Unassembled WGS sequence"/>
</dbReference>
<dbReference type="GeneID" id="31360953"/>
<accession>D3BA93</accession>
<dbReference type="STRING" id="670386.D3BA93"/>
<dbReference type="PANTHER" id="PTHR11122">
    <property type="entry name" value="APOSPORY-ASSOCIATED PROTEIN C-RELATED"/>
    <property type="match status" value="1"/>
</dbReference>
<feature type="active site" evidence="6">
    <location>
        <position position="269"/>
    </location>
</feature>
<name>D3BA93_HETP5</name>
<sequence length="301" mass="34506">MSLEQLQKEWNRDGVTVCEDKNLIQVRLETPTSSCSIYLNGAHVSSFIVNGVQQFFLSEKSAYEPKKAIRGGIPLIYPQFGPGNIQTHGFARNMQWSIKSTFSEGNGTIGIKFELKDDDYSRNIWPNSFRALYSVILHPAHLELRFSNKNTDIKPWNYQLAFHTYYSISNIQNVHVEGLSQYEFIDKMKKAQKFTESRQNVTIQEEVDRVYVSIKPDTPIVLVDQSNQHKIILKSENLNDAVVWNPWVDKSKAMADFGDLEYPNMICIEAGQIEKPKLLSPGEKQCHKHFIFPSSKQSPSL</sequence>
<evidence type="ECO:0000256" key="6">
    <source>
        <dbReference type="PIRSR" id="PIRSR016020-1"/>
    </source>
</evidence>
<dbReference type="GO" id="GO:0030246">
    <property type="term" value="F:carbohydrate binding"/>
    <property type="evidence" value="ECO:0007669"/>
    <property type="project" value="UniProtKB-UniRule"/>
</dbReference>
<dbReference type="RefSeq" id="XP_020433598.1">
    <property type="nucleotide sequence ID" value="XM_020576349.1"/>
</dbReference>
<dbReference type="GO" id="GO:0005737">
    <property type="term" value="C:cytoplasm"/>
    <property type="evidence" value="ECO:0007669"/>
    <property type="project" value="TreeGrafter"/>
</dbReference>
<dbReference type="AlphaFoldDB" id="D3BA93"/>